<evidence type="ECO:0000313" key="2">
    <source>
        <dbReference type="Proteomes" id="UP001164539"/>
    </source>
</evidence>
<dbReference type="EMBL" id="CM051403">
    <property type="protein sequence ID" value="KAJ4709131.1"/>
    <property type="molecule type" value="Genomic_DNA"/>
</dbReference>
<proteinExistence type="predicted"/>
<reference evidence="1 2" key="1">
    <citation type="journal article" date="2023" name="Science">
        <title>Complex scaffold remodeling in plant triterpene biosynthesis.</title>
        <authorList>
            <person name="De La Pena R."/>
            <person name="Hodgson H."/>
            <person name="Liu J.C."/>
            <person name="Stephenson M.J."/>
            <person name="Martin A.C."/>
            <person name="Owen C."/>
            <person name="Harkess A."/>
            <person name="Leebens-Mack J."/>
            <person name="Jimenez L.E."/>
            <person name="Osbourn A."/>
            <person name="Sattely E.S."/>
        </authorList>
    </citation>
    <scope>NUCLEOTIDE SEQUENCE [LARGE SCALE GENOMIC DNA]</scope>
    <source>
        <strain evidence="2">cv. JPN11</strain>
        <tissue evidence="1">Leaf</tissue>
    </source>
</reference>
<keyword evidence="2" id="KW-1185">Reference proteome</keyword>
<evidence type="ECO:0000313" key="1">
    <source>
        <dbReference type="EMBL" id="KAJ4709131.1"/>
    </source>
</evidence>
<dbReference type="Proteomes" id="UP001164539">
    <property type="component" value="Chromosome 10"/>
</dbReference>
<comment type="caution">
    <text evidence="1">The sequence shown here is derived from an EMBL/GenBank/DDBJ whole genome shotgun (WGS) entry which is preliminary data.</text>
</comment>
<gene>
    <name evidence="1" type="ORF">OWV82_018967</name>
</gene>
<sequence>MDNDERQSYTVDEALTSMGFGKFQYLVFAYAGLGVFAEAMEVMILSFIGPAVKSEWELSPSEESLLTTVVFAGNLIGAYLWGLISDNYGRKKGFLGIATITSAVGLLSAFSPSYASLLSLRCLVGIGIGSGPIFLAWFLEFVPAAKRGTWMVIFSTFWTLGSIFEASLAWIVMTRLNWRWLLALSSIPSFSVLLLYCLAPESLRYLHMKGRAADVHHILEKIALLNKAKIPNGMLVSDTIISPDEEFAPPDDHIPLLSSNKIKIKKQKLGFSSFPLLFSSRLIRTTLLLWLLFFGNAFTYYGIILLTSKLSSMQSKCGSTLTFSENMQNSSSLYLDVFLASLGEVPGLVFAAIIVDRAGRKLSTVIMLILVFIFLLPLPMLQSNILITGSLVVARMFSFGAFTIACIFTPEIYPTFIRSSGAGVANAIGKTGGMICPLVAVGLVTGCHETAVVILFEVVIVVAIICVTLIPFATKGRGLSDTIDGESHSRPVTVGQ</sequence>
<accession>A0ACC1XCB5</accession>
<organism evidence="1 2">
    <name type="scientific">Melia azedarach</name>
    <name type="common">Chinaberry tree</name>
    <dbReference type="NCBI Taxonomy" id="155640"/>
    <lineage>
        <taxon>Eukaryota</taxon>
        <taxon>Viridiplantae</taxon>
        <taxon>Streptophyta</taxon>
        <taxon>Embryophyta</taxon>
        <taxon>Tracheophyta</taxon>
        <taxon>Spermatophyta</taxon>
        <taxon>Magnoliopsida</taxon>
        <taxon>eudicotyledons</taxon>
        <taxon>Gunneridae</taxon>
        <taxon>Pentapetalae</taxon>
        <taxon>rosids</taxon>
        <taxon>malvids</taxon>
        <taxon>Sapindales</taxon>
        <taxon>Meliaceae</taxon>
        <taxon>Melia</taxon>
    </lineage>
</organism>
<protein>
    <submittedName>
        <fullName evidence="1">Organic cation/carnitine transporter 7-like</fullName>
    </submittedName>
</protein>
<name>A0ACC1XCB5_MELAZ</name>